<evidence type="ECO:0000256" key="2">
    <source>
        <dbReference type="ARBA" id="ARBA00004448"/>
    </source>
</evidence>
<evidence type="ECO:0000256" key="14">
    <source>
        <dbReference type="SAM" id="Phobius"/>
    </source>
</evidence>
<comment type="similarity">
    <text evidence="3 12">Belongs to the complex I subunit 1 family.</text>
</comment>
<keyword evidence="8 14" id="KW-1133">Transmembrane helix</keyword>
<keyword evidence="6 12" id="KW-0812">Transmembrane</keyword>
<dbReference type="Pfam" id="PF00146">
    <property type="entry name" value="NADHdh"/>
    <property type="match status" value="1"/>
</dbReference>
<comment type="function">
    <text evidence="1">Core subunit of the mitochondrial membrane respiratory chain NADH dehydrogenase (Complex I) that is believed to belong to the minimal assembly required for catalysis. Complex I functions in the transfer of electrons from NADH to the respiratory chain. The immediate electron acceptor for the enzyme is believed to be ubiquinone.</text>
</comment>
<dbReference type="AlphaFoldDB" id="A0A6F8AP04"/>
<evidence type="ECO:0000256" key="10">
    <source>
        <dbReference type="ARBA" id="ARBA00023128"/>
    </source>
</evidence>
<dbReference type="GO" id="GO:0008137">
    <property type="term" value="F:NADH dehydrogenase (ubiquinone) activity"/>
    <property type="evidence" value="ECO:0007669"/>
    <property type="project" value="UniProtKB-EC"/>
</dbReference>
<feature type="transmembrane region" description="Helical" evidence="14">
    <location>
        <begin position="77"/>
        <end position="98"/>
    </location>
</feature>
<name>A0A6F8AP04_9HYME</name>
<evidence type="ECO:0000256" key="6">
    <source>
        <dbReference type="ARBA" id="ARBA00022692"/>
    </source>
</evidence>
<feature type="transmembrane region" description="Helical" evidence="14">
    <location>
        <begin position="229"/>
        <end position="253"/>
    </location>
</feature>
<protein>
    <recommendedName>
        <fullName evidence="4 13">NADH-ubiquinone oxidoreductase chain 1</fullName>
        <ecNumber evidence="13">7.1.1.2</ecNumber>
    </recommendedName>
</protein>
<dbReference type="PANTHER" id="PTHR11432:SF3">
    <property type="entry name" value="NADH-UBIQUINONE OXIDOREDUCTASE CHAIN 1"/>
    <property type="match status" value="1"/>
</dbReference>
<dbReference type="PANTHER" id="PTHR11432">
    <property type="entry name" value="NADH DEHYDROGENASE SUBUNIT 1"/>
    <property type="match status" value="1"/>
</dbReference>
<gene>
    <name evidence="15" type="primary">ND1</name>
</gene>
<dbReference type="EC" id="7.1.1.2" evidence="13"/>
<organism evidence="15">
    <name type="scientific">Fornicia albalata</name>
    <dbReference type="NCBI Taxonomy" id="1911503"/>
    <lineage>
        <taxon>Eukaryota</taxon>
        <taxon>Metazoa</taxon>
        <taxon>Ecdysozoa</taxon>
        <taxon>Arthropoda</taxon>
        <taxon>Hexapoda</taxon>
        <taxon>Insecta</taxon>
        <taxon>Pterygota</taxon>
        <taxon>Neoptera</taxon>
        <taxon>Endopterygota</taxon>
        <taxon>Hymenoptera</taxon>
        <taxon>Apocrita</taxon>
        <taxon>Ichneumonoidea</taxon>
        <taxon>Braconidae</taxon>
        <taxon>Microgastrinae</taxon>
        <taxon>Fornicia</taxon>
    </lineage>
</organism>
<comment type="catalytic activity">
    <reaction evidence="13">
        <text>a ubiquinone + NADH + 5 H(+)(in) = a ubiquinol + NAD(+) + 4 H(+)(out)</text>
        <dbReference type="Rhea" id="RHEA:29091"/>
        <dbReference type="Rhea" id="RHEA-COMP:9565"/>
        <dbReference type="Rhea" id="RHEA-COMP:9566"/>
        <dbReference type="ChEBI" id="CHEBI:15378"/>
        <dbReference type="ChEBI" id="CHEBI:16389"/>
        <dbReference type="ChEBI" id="CHEBI:17976"/>
        <dbReference type="ChEBI" id="CHEBI:57540"/>
        <dbReference type="ChEBI" id="CHEBI:57945"/>
        <dbReference type="EC" id="7.1.1.2"/>
    </reaction>
</comment>
<evidence type="ECO:0000313" key="15">
    <source>
        <dbReference type="EMBL" id="APF47545.1"/>
    </source>
</evidence>
<dbReference type="GO" id="GO:0005743">
    <property type="term" value="C:mitochondrial inner membrane"/>
    <property type="evidence" value="ECO:0007669"/>
    <property type="project" value="UniProtKB-SubCell"/>
</dbReference>
<dbReference type="GO" id="GO:0009060">
    <property type="term" value="P:aerobic respiration"/>
    <property type="evidence" value="ECO:0007669"/>
    <property type="project" value="TreeGrafter"/>
</dbReference>
<accession>A0A6F8AP04</accession>
<keyword evidence="5" id="KW-0813">Transport</keyword>
<evidence type="ECO:0000256" key="1">
    <source>
        <dbReference type="ARBA" id="ARBA00003257"/>
    </source>
</evidence>
<proteinExistence type="inferred from homology"/>
<evidence type="ECO:0000256" key="12">
    <source>
        <dbReference type="RuleBase" id="RU000471"/>
    </source>
</evidence>
<dbReference type="EMBL" id="KT215855">
    <property type="protein sequence ID" value="APF47545.1"/>
    <property type="molecule type" value="Genomic_DNA"/>
</dbReference>
<dbReference type="PROSITE" id="PS00668">
    <property type="entry name" value="COMPLEX1_ND1_2"/>
    <property type="match status" value="1"/>
</dbReference>
<evidence type="ECO:0000256" key="13">
    <source>
        <dbReference type="RuleBase" id="RU000473"/>
    </source>
</evidence>
<evidence type="ECO:0000256" key="7">
    <source>
        <dbReference type="ARBA" id="ARBA00022792"/>
    </source>
</evidence>
<keyword evidence="7" id="KW-0999">Mitochondrion inner membrane</keyword>
<evidence type="ECO:0000256" key="9">
    <source>
        <dbReference type="ARBA" id="ARBA00023075"/>
    </source>
</evidence>
<keyword evidence="9 13" id="KW-0830">Ubiquinone</keyword>
<reference evidence="15" key="1">
    <citation type="submission" date="2015-06" db="EMBL/GenBank/DDBJ databases">
        <title>Fornicia albalata mitochondrion, partial genome.</title>
        <authorList>
            <person name="Song S.N."/>
            <person name="Chen X.X."/>
        </authorList>
    </citation>
    <scope>NUCLEOTIDE SEQUENCE</scope>
</reference>
<evidence type="ECO:0000256" key="4">
    <source>
        <dbReference type="ARBA" id="ARBA00021009"/>
    </source>
</evidence>
<evidence type="ECO:0000256" key="8">
    <source>
        <dbReference type="ARBA" id="ARBA00022989"/>
    </source>
</evidence>
<dbReference type="GO" id="GO:0003954">
    <property type="term" value="F:NADH dehydrogenase activity"/>
    <property type="evidence" value="ECO:0007669"/>
    <property type="project" value="TreeGrafter"/>
</dbReference>
<feature type="transmembrane region" description="Helical" evidence="14">
    <location>
        <begin position="6"/>
        <end position="32"/>
    </location>
</feature>
<evidence type="ECO:0000256" key="3">
    <source>
        <dbReference type="ARBA" id="ARBA00010535"/>
    </source>
</evidence>
<keyword evidence="12" id="KW-0520">NAD</keyword>
<geneLocation type="mitochondrion" evidence="15"/>
<dbReference type="PROSITE" id="PS00667">
    <property type="entry name" value="COMPLEX1_ND1_1"/>
    <property type="match status" value="1"/>
</dbReference>
<dbReference type="HAMAP" id="MF_01350">
    <property type="entry name" value="NDH1_NuoH"/>
    <property type="match status" value="1"/>
</dbReference>
<feature type="transmembrane region" description="Helical" evidence="14">
    <location>
        <begin position="179"/>
        <end position="200"/>
    </location>
</feature>
<comment type="subcellular location">
    <subcellularLocation>
        <location evidence="2 12">Mitochondrion inner membrane</location>
        <topology evidence="2 12">Multi-pass membrane protein</topology>
    </subcellularLocation>
</comment>
<keyword evidence="10 13" id="KW-0496">Mitochondrion</keyword>
<evidence type="ECO:0000256" key="5">
    <source>
        <dbReference type="ARBA" id="ARBA00022448"/>
    </source>
</evidence>
<feature type="transmembrane region" description="Helical" evidence="14">
    <location>
        <begin position="259"/>
        <end position="279"/>
    </location>
</feature>
<feature type="transmembrane region" description="Helical" evidence="14">
    <location>
        <begin position="291"/>
        <end position="308"/>
    </location>
</feature>
<evidence type="ECO:0000256" key="11">
    <source>
        <dbReference type="ARBA" id="ARBA00023136"/>
    </source>
</evidence>
<dbReference type="InterPro" id="IPR001694">
    <property type="entry name" value="NADH_UbQ_OxRdtase_su1/FPO"/>
</dbReference>
<feature type="transmembrane region" description="Helical" evidence="14">
    <location>
        <begin position="110"/>
        <end position="132"/>
    </location>
</feature>
<feature type="transmembrane region" description="Helical" evidence="14">
    <location>
        <begin position="153"/>
        <end position="173"/>
    </location>
</feature>
<dbReference type="InterPro" id="IPR018086">
    <property type="entry name" value="NADH_UbQ_OxRdtase_su1_CS"/>
</dbReference>
<keyword evidence="11 14" id="KW-0472">Membrane</keyword>
<sequence>MLQILIYFINLLIMLIMVLILNLISVAFLTLYERKIMGGFHYRKGPNKNFIIGIFQPFNDAIKLLGKEYFFPKKSILLIYLMSPMIMFILSLLMWLVYPFFTNLLNFNFSMLYFFTLMSMGVYGLILAGWASNSSFSMIGSIRSIAQSISYEVIFAITILIMFMLINSLNLFSLKVFNYYINFFFFFFPLMIMILISMLAEINRTPFDLSEGESELVSGFNVEYSSSKFILIFLAEYMSLMFMMFLFSFMFLNNYDFELIFYFKVIFMIFWITWIRMTYPRIRYDKLMKFCWMYLLPLVLLMFMNYMINMKLIIDMVIL</sequence>